<sequence>MLVGLESGSRVGMRDPLLGSPDESSPRSFVALSFVVAALAALSIASIVMGETVTERLAQTAKNQMAGATEMTSQTASAKTAGAESRDGFWYGVSLGGWLVIEINPARRSSVSSPDVRPQWMFDEVEAASELDFVTTLRSSRGDAYAVRTMRNHWSNYISDDMLDAAAALGVDAVRIPVGYWIVDAPVNSRSGSALEYGFSPEGFVTGGLNYLGRMLARLRARSMVALIDVHALPCNSGCVSDGIDCANPLAFSADALVGDIPRCTGACELTGGERVCDGQVYHTRRGGGGGSRRWVDVGLRSIASLAEWVAALPAADAAAVAGLQLANEPALNSDGHDDAVKAYYRAAVTAARAHLPSLPLYLSFIPPNDEAVPAFVAGLVAAGAGRLVIDQHWYLNWVSPPGSPLGWEEMHRRACSEAAQTWRPYVAAGLPLILGEWSLATNHDEHVDIADAAARAQLRRLFLAQLAAFSADAGVLGAFFWTLRMGSGWDPRPTDAAPDGSQREGSSAWRSRDGYPYRVWSLLEMAEQGVVPRREEAMAAARTVCRGAGE</sequence>
<evidence type="ECO:0000256" key="3">
    <source>
        <dbReference type="ARBA" id="ARBA00022475"/>
    </source>
</evidence>
<reference evidence="20" key="2">
    <citation type="submission" date="2024-10" db="UniProtKB">
        <authorList>
            <consortium name="EnsemblProtists"/>
        </authorList>
    </citation>
    <scope>IDENTIFICATION</scope>
</reference>
<evidence type="ECO:0000256" key="7">
    <source>
        <dbReference type="ARBA" id="ARBA00022989"/>
    </source>
</evidence>
<dbReference type="PANTHER" id="PTHR31297">
    <property type="entry name" value="GLUCAN ENDO-1,6-BETA-GLUCOSIDASE B"/>
    <property type="match status" value="1"/>
</dbReference>
<keyword evidence="3" id="KW-1003">Cell membrane</keyword>
<evidence type="ECO:0000256" key="5">
    <source>
        <dbReference type="ARBA" id="ARBA00022801"/>
    </source>
</evidence>
<dbReference type="EnsemblProtists" id="EOD40391">
    <property type="protein sequence ID" value="EOD40391"/>
    <property type="gene ID" value="EMIHUDRAFT_439678"/>
</dbReference>
<evidence type="ECO:0000256" key="18">
    <source>
        <dbReference type="SAM" id="Phobius"/>
    </source>
</evidence>
<dbReference type="InterPro" id="IPR001547">
    <property type="entry name" value="Glyco_hydro_5"/>
</dbReference>
<dbReference type="GO" id="GO:0005886">
    <property type="term" value="C:plasma membrane"/>
    <property type="evidence" value="ECO:0007669"/>
    <property type="project" value="UniProtKB-SubCell"/>
</dbReference>
<proteinExistence type="inferred from homology"/>
<dbReference type="GO" id="GO:0004338">
    <property type="term" value="F:glucan exo-1,3-beta-glucosidase activity"/>
    <property type="evidence" value="ECO:0007669"/>
    <property type="project" value="UniProtKB-EC"/>
</dbReference>
<evidence type="ECO:0000256" key="12">
    <source>
        <dbReference type="ARBA" id="ARBA00036824"/>
    </source>
</evidence>
<evidence type="ECO:0000256" key="11">
    <source>
        <dbReference type="ARBA" id="ARBA00023316"/>
    </source>
</evidence>
<evidence type="ECO:0000256" key="14">
    <source>
        <dbReference type="ARBA" id="ARBA00038929"/>
    </source>
</evidence>
<evidence type="ECO:0000256" key="4">
    <source>
        <dbReference type="ARBA" id="ARBA00022692"/>
    </source>
</evidence>
<comment type="catalytic activity">
    <reaction evidence="12">
        <text>Successive hydrolysis of beta-D-glucose units from the non-reducing ends of (1-&gt;3)-beta-D-glucans, releasing alpha-glucose.</text>
        <dbReference type="EC" id="3.2.1.58"/>
    </reaction>
</comment>
<keyword evidence="5 16" id="KW-0378">Hydrolase</keyword>
<evidence type="ECO:0000259" key="19">
    <source>
        <dbReference type="Pfam" id="PF00150"/>
    </source>
</evidence>
<keyword evidence="9" id="KW-0325">Glycoprotein</keyword>
<evidence type="ECO:0000313" key="20">
    <source>
        <dbReference type="EnsemblProtists" id="EOD40391"/>
    </source>
</evidence>
<comment type="subcellular location">
    <subcellularLocation>
        <location evidence="1">Cell membrane</location>
        <topology evidence="1">Single-pass type II membrane protein</topology>
    </subcellularLocation>
</comment>
<dbReference type="HOGENOM" id="CLU_494720_0_0_1"/>
<evidence type="ECO:0000256" key="16">
    <source>
        <dbReference type="RuleBase" id="RU361153"/>
    </source>
</evidence>
<organism evidence="20 21">
    <name type="scientific">Emiliania huxleyi (strain CCMP1516)</name>
    <dbReference type="NCBI Taxonomy" id="280463"/>
    <lineage>
        <taxon>Eukaryota</taxon>
        <taxon>Haptista</taxon>
        <taxon>Haptophyta</taxon>
        <taxon>Prymnesiophyceae</taxon>
        <taxon>Isochrysidales</taxon>
        <taxon>Noelaerhabdaceae</taxon>
        <taxon>Emiliania</taxon>
    </lineage>
</organism>
<evidence type="ECO:0000256" key="1">
    <source>
        <dbReference type="ARBA" id="ARBA00004401"/>
    </source>
</evidence>
<dbReference type="SUPFAM" id="SSF51445">
    <property type="entry name" value="(Trans)glycosidases"/>
    <property type="match status" value="1"/>
</dbReference>
<feature type="transmembrane region" description="Helical" evidence="18">
    <location>
        <begin position="462"/>
        <end position="484"/>
    </location>
</feature>
<feature type="transmembrane region" description="Helical" evidence="18">
    <location>
        <begin position="29"/>
        <end position="49"/>
    </location>
</feature>
<evidence type="ECO:0000256" key="9">
    <source>
        <dbReference type="ARBA" id="ARBA00023180"/>
    </source>
</evidence>
<dbReference type="GO" id="GO:0005576">
    <property type="term" value="C:extracellular region"/>
    <property type="evidence" value="ECO:0007669"/>
    <property type="project" value="TreeGrafter"/>
</dbReference>
<keyword evidence="11" id="KW-0961">Cell wall biogenesis/degradation</keyword>
<evidence type="ECO:0000256" key="17">
    <source>
        <dbReference type="SAM" id="MobiDB-lite"/>
    </source>
</evidence>
<evidence type="ECO:0000256" key="10">
    <source>
        <dbReference type="ARBA" id="ARBA00023295"/>
    </source>
</evidence>
<keyword evidence="10 16" id="KW-0326">Glycosidase</keyword>
<dbReference type="KEGG" id="ehx:EMIHUDRAFT_439678"/>
<dbReference type="AlphaFoldDB" id="A0A0D3KXA6"/>
<dbReference type="GO" id="GO:0071555">
    <property type="term" value="P:cell wall organization"/>
    <property type="evidence" value="ECO:0007669"/>
    <property type="project" value="UniProtKB-KW"/>
</dbReference>
<keyword evidence="4 18" id="KW-0812">Transmembrane</keyword>
<dbReference type="GeneID" id="17285662"/>
<evidence type="ECO:0000256" key="2">
    <source>
        <dbReference type="ARBA" id="ARBA00005641"/>
    </source>
</evidence>
<evidence type="ECO:0000256" key="15">
    <source>
        <dbReference type="ARBA" id="ARBA00041260"/>
    </source>
</evidence>
<evidence type="ECO:0000313" key="21">
    <source>
        <dbReference type="Proteomes" id="UP000013827"/>
    </source>
</evidence>
<dbReference type="InterPro" id="IPR050386">
    <property type="entry name" value="Glycosyl_hydrolase_5"/>
</dbReference>
<keyword evidence="7 18" id="KW-1133">Transmembrane helix</keyword>
<keyword evidence="6" id="KW-0735">Signal-anchor</keyword>
<keyword evidence="21" id="KW-1185">Reference proteome</keyword>
<evidence type="ECO:0000256" key="8">
    <source>
        <dbReference type="ARBA" id="ARBA00023136"/>
    </source>
</evidence>
<feature type="domain" description="Glycoside hydrolase family 5" evidence="19">
    <location>
        <begin position="142"/>
        <end position="448"/>
    </location>
</feature>
<dbReference type="OMA" id="NANESFW"/>
<feature type="region of interest" description="Disordered" evidence="17">
    <location>
        <begin position="492"/>
        <end position="511"/>
    </location>
</feature>
<dbReference type="GO" id="GO:0009251">
    <property type="term" value="P:glucan catabolic process"/>
    <property type="evidence" value="ECO:0007669"/>
    <property type="project" value="TreeGrafter"/>
</dbReference>
<dbReference type="InterPro" id="IPR017853">
    <property type="entry name" value="GH"/>
</dbReference>
<dbReference type="PaxDb" id="2903-EOD40391"/>
<comment type="function">
    <text evidence="13">Glucosidase involved in the degradation of cellulosic biomass. Active on lichenan.</text>
</comment>
<evidence type="ECO:0000256" key="6">
    <source>
        <dbReference type="ARBA" id="ARBA00022968"/>
    </source>
</evidence>
<dbReference type="Proteomes" id="UP000013827">
    <property type="component" value="Unassembled WGS sequence"/>
</dbReference>
<dbReference type="PANTHER" id="PTHR31297:SF34">
    <property type="entry name" value="GLUCAN 1,3-BETA-GLUCOSIDASE 2"/>
    <property type="match status" value="1"/>
</dbReference>
<reference evidence="21" key="1">
    <citation type="journal article" date="2013" name="Nature">
        <title>Pan genome of the phytoplankton Emiliania underpins its global distribution.</title>
        <authorList>
            <person name="Read B.A."/>
            <person name="Kegel J."/>
            <person name="Klute M.J."/>
            <person name="Kuo A."/>
            <person name="Lefebvre S.C."/>
            <person name="Maumus F."/>
            <person name="Mayer C."/>
            <person name="Miller J."/>
            <person name="Monier A."/>
            <person name="Salamov A."/>
            <person name="Young J."/>
            <person name="Aguilar M."/>
            <person name="Claverie J.M."/>
            <person name="Frickenhaus S."/>
            <person name="Gonzalez K."/>
            <person name="Herman E.K."/>
            <person name="Lin Y.C."/>
            <person name="Napier J."/>
            <person name="Ogata H."/>
            <person name="Sarno A.F."/>
            <person name="Shmutz J."/>
            <person name="Schroeder D."/>
            <person name="de Vargas C."/>
            <person name="Verret F."/>
            <person name="von Dassow P."/>
            <person name="Valentin K."/>
            <person name="Van de Peer Y."/>
            <person name="Wheeler G."/>
            <person name="Dacks J.B."/>
            <person name="Delwiche C.F."/>
            <person name="Dyhrman S.T."/>
            <person name="Glockner G."/>
            <person name="John U."/>
            <person name="Richards T."/>
            <person name="Worden A.Z."/>
            <person name="Zhang X."/>
            <person name="Grigoriev I.V."/>
            <person name="Allen A.E."/>
            <person name="Bidle K."/>
            <person name="Borodovsky M."/>
            <person name="Bowler C."/>
            <person name="Brownlee C."/>
            <person name="Cock J.M."/>
            <person name="Elias M."/>
            <person name="Gladyshev V.N."/>
            <person name="Groth M."/>
            <person name="Guda C."/>
            <person name="Hadaegh A."/>
            <person name="Iglesias-Rodriguez M.D."/>
            <person name="Jenkins J."/>
            <person name="Jones B.M."/>
            <person name="Lawson T."/>
            <person name="Leese F."/>
            <person name="Lindquist E."/>
            <person name="Lobanov A."/>
            <person name="Lomsadze A."/>
            <person name="Malik S.B."/>
            <person name="Marsh M.E."/>
            <person name="Mackinder L."/>
            <person name="Mock T."/>
            <person name="Mueller-Roeber B."/>
            <person name="Pagarete A."/>
            <person name="Parker M."/>
            <person name="Probert I."/>
            <person name="Quesneville H."/>
            <person name="Raines C."/>
            <person name="Rensing S.A."/>
            <person name="Riano-Pachon D.M."/>
            <person name="Richier S."/>
            <person name="Rokitta S."/>
            <person name="Shiraiwa Y."/>
            <person name="Soanes D.M."/>
            <person name="van der Giezen M."/>
            <person name="Wahlund T.M."/>
            <person name="Williams B."/>
            <person name="Wilson W."/>
            <person name="Wolfe G."/>
            <person name="Wurch L.L."/>
        </authorList>
    </citation>
    <scope>NUCLEOTIDE SEQUENCE</scope>
</reference>
<name>A0A0D3KXA6_EMIH1</name>
<dbReference type="GO" id="GO:0009986">
    <property type="term" value="C:cell surface"/>
    <property type="evidence" value="ECO:0007669"/>
    <property type="project" value="TreeGrafter"/>
</dbReference>
<keyword evidence="8 18" id="KW-0472">Membrane</keyword>
<accession>A0A0D3KXA6</accession>
<comment type="similarity">
    <text evidence="2 16">Belongs to the glycosyl hydrolase 5 (cellulase A) family.</text>
</comment>
<dbReference type="RefSeq" id="XP_005792820.1">
    <property type="nucleotide sequence ID" value="XM_005792763.1"/>
</dbReference>
<evidence type="ECO:0000256" key="13">
    <source>
        <dbReference type="ARBA" id="ARBA00037126"/>
    </source>
</evidence>
<protein>
    <recommendedName>
        <fullName evidence="14">glucan 1,3-beta-glucosidase</fullName>
        <ecNumber evidence="14">3.2.1.58</ecNumber>
    </recommendedName>
    <alternativeName>
        <fullName evidence="15">Exo-1,3-beta-glucanase D</fullName>
    </alternativeName>
</protein>
<dbReference type="EC" id="3.2.1.58" evidence="14"/>
<dbReference type="Pfam" id="PF00150">
    <property type="entry name" value="Cellulase"/>
    <property type="match status" value="1"/>
</dbReference>
<dbReference type="Gene3D" id="3.20.20.80">
    <property type="entry name" value="Glycosidases"/>
    <property type="match status" value="1"/>
</dbReference>